<evidence type="ECO:0000313" key="3">
    <source>
        <dbReference type="Proteomes" id="UP000279236"/>
    </source>
</evidence>
<dbReference type="AlphaFoldDB" id="A0A427Y0J0"/>
<proteinExistence type="predicted"/>
<dbReference type="RefSeq" id="XP_028478055.1">
    <property type="nucleotide sequence ID" value="XM_028621603.1"/>
</dbReference>
<dbReference type="GeneID" id="39590674"/>
<evidence type="ECO:0000256" key="1">
    <source>
        <dbReference type="SAM" id="SignalP"/>
    </source>
</evidence>
<comment type="caution">
    <text evidence="2">The sequence shown here is derived from an EMBL/GenBank/DDBJ whole genome shotgun (WGS) entry which is preliminary data.</text>
</comment>
<feature type="chain" id="PRO_5019100458" description="Secreted protein" evidence="1">
    <location>
        <begin position="28"/>
        <end position="166"/>
    </location>
</feature>
<name>A0A427Y0J0_9TREE</name>
<keyword evidence="1" id="KW-0732">Signal</keyword>
<dbReference type="Proteomes" id="UP000279236">
    <property type="component" value="Unassembled WGS sequence"/>
</dbReference>
<evidence type="ECO:0000313" key="2">
    <source>
        <dbReference type="EMBL" id="RSH84607.1"/>
    </source>
</evidence>
<gene>
    <name evidence="2" type="ORF">EHS24_006131</name>
</gene>
<reference evidence="2 3" key="1">
    <citation type="submission" date="2018-11" db="EMBL/GenBank/DDBJ databases">
        <title>Genome sequence of Apiotrichum porosum DSM 27194.</title>
        <authorList>
            <person name="Aliyu H."/>
            <person name="Gorte O."/>
            <person name="Ochsenreither K."/>
        </authorList>
    </citation>
    <scope>NUCLEOTIDE SEQUENCE [LARGE SCALE GENOMIC DNA]</scope>
    <source>
        <strain evidence="2 3">DSM 27194</strain>
    </source>
</reference>
<organism evidence="2 3">
    <name type="scientific">Apiotrichum porosum</name>
    <dbReference type="NCBI Taxonomy" id="105984"/>
    <lineage>
        <taxon>Eukaryota</taxon>
        <taxon>Fungi</taxon>
        <taxon>Dikarya</taxon>
        <taxon>Basidiomycota</taxon>
        <taxon>Agaricomycotina</taxon>
        <taxon>Tremellomycetes</taxon>
        <taxon>Trichosporonales</taxon>
        <taxon>Trichosporonaceae</taxon>
        <taxon>Apiotrichum</taxon>
    </lineage>
</organism>
<keyword evidence="3" id="KW-1185">Reference proteome</keyword>
<protein>
    <recommendedName>
        <fullName evidence="4">Secreted protein</fullName>
    </recommendedName>
</protein>
<sequence length="166" mass="17981">MLFSNKLIGVSLLAALAAYAAPAGVAAEGSLDIRADNEGYDLVLSHERSLANADPASAIARRDAWDDQKKAFAQGQCDSLQGQYPNSNIIVYNKNEAFAFKANNFKDQGDVDTTSDPTAEGQYNTASFHWVVFYGSGSFSPRGQQDYAYAGITFSSQDSIIFQDRV</sequence>
<feature type="signal peptide" evidence="1">
    <location>
        <begin position="1"/>
        <end position="27"/>
    </location>
</feature>
<evidence type="ECO:0008006" key="4">
    <source>
        <dbReference type="Google" id="ProtNLM"/>
    </source>
</evidence>
<dbReference type="EMBL" id="RSCE01000003">
    <property type="protein sequence ID" value="RSH84607.1"/>
    <property type="molecule type" value="Genomic_DNA"/>
</dbReference>
<accession>A0A427Y0J0</accession>